<name>A0AAP8NMY4_9BACT</name>
<protein>
    <submittedName>
        <fullName evidence="1">Uncharacterized protein</fullName>
    </submittedName>
</protein>
<dbReference type="RefSeq" id="WP_031930950.1">
    <property type="nucleotide sequence ID" value="NZ_CP010553.1"/>
</dbReference>
<comment type="caution">
    <text evidence="1">The sequence shown here is derived from an EMBL/GenBank/DDBJ whole genome shotgun (WGS) entry which is preliminary data.</text>
</comment>
<sequence length="92" mass="10331">MTGSVVNAGLLGANALSVIASVTSGNPFLEYIQNGASVAAVMGIFLWREMKRAERYERLYDDERKKRIDAENKCSGCEFVRKAHEEFLDNRD</sequence>
<accession>A0AAP8NMY4</accession>
<dbReference type="Proteomes" id="UP000235914">
    <property type="component" value="Unassembled WGS sequence"/>
</dbReference>
<reference evidence="1 2" key="1">
    <citation type="journal article" date="2017" name="BMC Genomics">
        <title>Genome sequencing of 39 Akkermansia muciniphila isolates reveals its population structure, genomic and functional diverisity, and global distribution in mammalian gut microbiotas.</title>
        <authorList>
            <person name="Guo X."/>
            <person name="Li S."/>
            <person name="Zhang J."/>
            <person name="Wu F."/>
            <person name="Li X."/>
            <person name="Wu D."/>
            <person name="Zhang M."/>
            <person name="Ou Z."/>
            <person name="Jie Z."/>
            <person name="Yan Q."/>
            <person name="Li P."/>
            <person name="Yi J."/>
            <person name="Peng Y."/>
        </authorList>
    </citation>
    <scope>NUCLEOTIDE SEQUENCE [LARGE SCALE GENOMIC DNA]</scope>
    <source>
        <strain evidence="1 2">GP43</strain>
    </source>
</reference>
<gene>
    <name evidence="1" type="ORF">CXU09_00670</name>
</gene>
<proteinExistence type="predicted"/>
<dbReference type="AlphaFoldDB" id="A0AAP8NMY4"/>
<evidence type="ECO:0000313" key="2">
    <source>
        <dbReference type="Proteomes" id="UP000235914"/>
    </source>
</evidence>
<dbReference type="EMBL" id="PJKN01000001">
    <property type="protein sequence ID" value="PNC57627.1"/>
    <property type="molecule type" value="Genomic_DNA"/>
</dbReference>
<evidence type="ECO:0000313" key="1">
    <source>
        <dbReference type="EMBL" id="PNC57627.1"/>
    </source>
</evidence>
<organism evidence="1 2">
    <name type="scientific">Akkermansia muciniphila</name>
    <dbReference type="NCBI Taxonomy" id="239935"/>
    <lineage>
        <taxon>Bacteria</taxon>
        <taxon>Pseudomonadati</taxon>
        <taxon>Verrucomicrobiota</taxon>
        <taxon>Verrucomicrobiia</taxon>
        <taxon>Verrucomicrobiales</taxon>
        <taxon>Akkermansiaceae</taxon>
        <taxon>Akkermansia</taxon>
    </lineage>
</organism>